<dbReference type="Pfam" id="PF12740">
    <property type="entry name" value="PETase"/>
    <property type="match status" value="1"/>
</dbReference>
<dbReference type="InterPro" id="IPR029058">
    <property type="entry name" value="AB_hydrolase_fold"/>
</dbReference>
<accession>A0A0J7KX78</accession>
<dbReference type="PATRIC" id="fig|558151.6.peg.3367"/>
<reference evidence="2 3" key="1">
    <citation type="journal article" date="2013" name="Int. J. Syst. Evol. Microbiol.">
        <title>Chryseobacterium angstadtii sp. nov., isolated from a newt tank.</title>
        <authorList>
            <person name="Kirk K.E."/>
            <person name="Hoffman J.A."/>
            <person name="Smith K.A."/>
            <person name="Strahan B.L."/>
            <person name="Failor K.C."/>
            <person name="Krebs J.E."/>
            <person name="Gale A.N."/>
            <person name="Do T.D."/>
            <person name="Sontag T.C."/>
            <person name="Batties A.M."/>
            <person name="Mistiszyn K."/>
            <person name="Newman J.D."/>
        </authorList>
    </citation>
    <scope>NUCLEOTIDE SEQUENCE [LARGE SCALE GENOMIC DNA]</scope>
    <source>
        <strain evidence="2 3">KM</strain>
    </source>
</reference>
<organism evidence="2 3">
    <name type="scientific">Chryseobacterium angstadtii</name>
    <dbReference type="NCBI Taxonomy" id="558151"/>
    <lineage>
        <taxon>Bacteria</taxon>
        <taxon>Pseudomonadati</taxon>
        <taxon>Bacteroidota</taxon>
        <taxon>Flavobacteriia</taxon>
        <taxon>Flavobacteriales</taxon>
        <taxon>Weeksellaceae</taxon>
        <taxon>Chryseobacterium group</taxon>
        <taxon>Chryseobacterium</taxon>
    </lineage>
</organism>
<dbReference type="PANTHER" id="PTHR33428">
    <property type="entry name" value="CHLOROPHYLLASE-2, CHLOROPLASTIC"/>
    <property type="match status" value="1"/>
</dbReference>
<dbReference type="Proteomes" id="UP000036261">
    <property type="component" value="Unassembled WGS sequence"/>
</dbReference>
<sequence>MLDSPPNNPIMAESQNASKSVLFPATGIANEQYATTGPYQVTTTAMVGKCENIGGIITDVLKSINVLDNSFKCTNNFPYGNNGLPINMSVYYPENIQNLSKLPVVNFVGGFTSNDGNYYDMAKLWASHGFVVIVSSNFVNVTPAMHVFAAIHAAKLNKDSQSPLYGKIDLSKMIVSGHSAGGGASFWAASFPESALHLIDPELKVVGSLPIQPSPLALGVTVKAPTFILTSALDYIVPAFVPQVWYGPQTQHIPVWSATATTGTHFSPTMEVPKNEFAGITVAWLKYKGYNDSEAKAYFEGSNYKLKQDKQFIQAPFLYQVKRNGVAANLQ</sequence>
<evidence type="ECO:0000259" key="1">
    <source>
        <dbReference type="Pfam" id="PF12740"/>
    </source>
</evidence>
<dbReference type="SUPFAM" id="SSF53474">
    <property type="entry name" value="alpha/beta-Hydrolases"/>
    <property type="match status" value="1"/>
</dbReference>
<proteinExistence type="predicted"/>
<dbReference type="PANTHER" id="PTHR33428:SF14">
    <property type="entry name" value="CARBOXYLESTERASE TYPE B DOMAIN-CONTAINING PROTEIN"/>
    <property type="match status" value="1"/>
</dbReference>
<dbReference type="AlphaFoldDB" id="A0A0J7KX78"/>
<dbReference type="ESTHER" id="9flao-a0a0j7kx78">
    <property type="family name" value="Polyesterase-lipase-cutinase"/>
</dbReference>
<protein>
    <recommendedName>
        <fullName evidence="1">PET hydrolase/cutinase-like domain-containing protein</fullName>
    </recommendedName>
</protein>
<evidence type="ECO:0000313" key="2">
    <source>
        <dbReference type="EMBL" id="KMQ61660.1"/>
    </source>
</evidence>
<name>A0A0J7KX78_9FLAO</name>
<evidence type="ECO:0000313" key="3">
    <source>
        <dbReference type="Proteomes" id="UP000036261"/>
    </source>
</evidence>
<gene>
    <name evidence="2" type="ORF">ACM46_15925</name>
</gene>
<dbReference type="EMBL" id="LFND01000005">
    <property type="protein sequence ID" value="KMQ61660.1"/>
    <property type="molecule type" value="Genomic_DNA"/>
</dbReference>
<comment type="caution">
    <text evidence="2">The sequence shown here is derived from an EMBL/GenBank/DDBJ whole genome shotgun (WGS) entry which is preliminary data.</text>
</comment>
<dbReference type="InterPro" id="IPR041127">
    <property type="entry name" value="PET_hydrolase/cutinase-like"/>
</dbReference>
<keyword evidence="3" id="KW-1185">Reference proteome</keyword>
<dbReference type="Gene3D" id="3.40.50.1820">
    <property type="entry name" value="alpha/beta hydrolase"/>
    <property type="match status" value="1"/>
</dbReference>
<feature type="domain" description="PET hydrolase/cutinase-like" evidence="1">
    <location>
        <begin position="89"/>
        <end position="294"/>
    </location>
</feature>